<evidence type="ECO:0000256" key="4">
    <source>
        <dbReference type="ARBA" id="ARBA00022692"/>
    </source>
</evidence>
<dbReference type="InterPro" id="IPR008969">
    <property type="entry name" value="CarboxyPept-like_regulatory"/>
</dbReference>
<dbReference type="Gene3D" id="2.40.170.20">
    <property type="entry name" value="TonB-dependent receptor, beta-barrel domain"/>
    <property type="match status" value="1"/>
</dbReference>
<dbReference type="InterPro" id="IPR023997">
    <property type="entry name" value="TonB-dep_OMP_SusC/RagA_CS"/>
</dbReference>
<feature type="signal peptide" evidence="10">
    <location>
        <begin position="1"/>
        <end position="19"/>
    </location>
</feature>
<evidence type="ECO:0000256" key="9">
    <source>
        <dbReference type="RuleBase" id="RU003357"/>
    </source>
</evidence>
<evidence type="ECO:0000256" key="3">
    <source>
        <dbReference type="ARBA" id="ARBA00022452"/>
    </source>
</evidence>
<accession>A0A4Y1WZS7</accession>
<dbReference type="PROSITE" id="PS52016">
    <property type="entry name" value="TONB_DEPENDENT_REC_3"/>
    <property type="match status" value="1"/>
</dbReference>
<protein>
    <submittedName>
        <fullName evidence="13">SusC/RagA family TonB-linked outer membrane protein</fullName>
    </submittedName>
</protein>
<dbReference type="AlphaFoldDB" id="A0A4Y1WZS7"/>
<keyword evidence="6 8" id="KW-0472">Membrane</keyword>
<feature type="domain" description="TonB-dependent receptor-like beta-barrel" evidence="11">
    <location>
        <begin position="451"/>
        <end position="944"/>
    </location>
</feature>
<proteinExistence type="inferred from homology"/>
<dbReference type="GO" id="GO:0009279">
    <property type="term" value="C:cell outer membrane"/>
    <property type="evidence" value="ECO:0007669"/>
    <property type="project" value="UniProtKB-SubCell"/>
</dbReference>
<dbReference type="InterPro" id="IPR037066">
    <property type="entry name" value="Plug_dom_sf"/>
</dbReference>
<dbReference type="Pfam" id="PF00593">
    <property type="entry name" value="TonB_dep_Rec_b-barrel"/>
    <property type="match status" value="1"/>
</dbReference>
<evidence type="ECO:0000313" key="13">
    <source>
        <dbReference type="EMBL" id="BBL06440.1"/>
    </source>
</evidence>
<sequence length="978" mass="107824">MKKILFLLAALLLAAAGFAQNKVEGVVMNENSEPLAGVAVVVKNTQKGVSTDAMGCFSIDAKRGETLVFSFIGMIDQSVPVGKDTRMEIRMVPDNYNMDDVVVIGYGSAKKSDLTGSVASIKSDVLKNSKIGMVSAALQGAAAGVQVTQGNMKPGADASILIRGAGSINAGTEPLYIVDGVPVEGGLQDLSAGDIQSIEVLKDASSASIYGSRGSNGVVLVTTKRGTAGKTRVSFNVTGGVQKLMNKQDMMTAQQYYDLIESTGQTYTWTSAELRQLSRGESTDWQDAVTQNGSFQNYNLSISGGGKTTTHYLGLDYYDQQGTVKRSSFNKFTVRYNMDATLNKWLRSGVRMNVIESKLMNINEESDSGYGTMHSAITAQPTAPIYNADGSYFDGFLNTKANPVAIVDLLDKPTKKTRVVGSFYLELEPVKNLRIRSDNGGELVFFKVNEYEDGRMGQHYAADGHARIMTNKKRYWQTENTVTYDFMRNRHKLTVMGGFSASRTDYEEVTADSKGLNATTKYNNLSGATTHGPNGSYASASTLVSFYGRATYNFDERYLVTLTMRGDGSSRFAPGHRWGYFPSLAAAWRISEERFMQKARWVDNLKLRVSAGMLGNQNIGDYSYAAQISQGGSGLDYVFGNSLVSGAVYSSISNPDLTWEKAKQLDIGLDFGLFGNRIAGTIEGYYKRTNDLLWTVPLPKESGYTSSMTNVGVLDNKGIEFTLNTVNLNLRNFQWTSSFNISYNRNEIIELYDGKQDVNKSLFVGHSLGEFYLLHSQGIWQLDEADKAAVYGAYPGDRKILDREPDNVINGDDRMFAGQSTPTWYGGFSNTFRFYGFDVTLFMNFAGGHKINNTLLRSQNSYNVWGNMSRDYYFGYWRIDRPSNVYPAPRVGSAYANGDGTDANLQDGKYLRIKNLEIGYTLPKRWTDAIRANSIRVFFSVQNLATFTAYTGYDVEAWDNTNPYPGSRSFIGGVSVNF</sequence>
<dbReference type="Gene3D" id="2.60.40.1120">
    <property type="entry name" value="Carboxypeptidase-like, regulatory domain"/>
    <property type="match status" value="1"/>
</dbReference>
<dbReference type="NCBIfam" id="TIGR04056">
    <property type="entry name" value="OMP_RagA_SusC"/>
    <property type="match status" value="1"/>
</dbReference>
<evidence type="ECO:0000256" key="7">
    <source>
        <dbReference type="ARBA" id="ARBA00023237"/>
    </source>
</evidence>
<keyword evidence="4 8" id="KW-0812">Transmembrane</keyword>
<reference evidence="14" key="1">
    <citation type="submission" date="2019-06" db="EMBL/GenBank/DDBJ databases">
        <title>Alistipes onderdonkii subsp. vulgaris subsp. nov., Alistipes dispar sp. nov. and Alistipes communis sp. nov., isolated from human faeces, and creation of Alistipes onderdonkii subsp. onderdonkii subsp. nov.</title>
        <authorList>
            <person name="Sakamoto M."/>
            <person name="Ikeyama N."/>
            <person name="Ogata Y."/>
            <person name="Suda W."/>
            <person name="Iino T."/>
            <person name="Hattori M."/>
            <person name="Ohkuma M."/>
        </authorList>
    </citation>
    <scope>NUCLEOTIDE SEQUENCE [LARGE SCALE GENOMIC DNA]</scope>
    <source>
        <strain evidence="14">5CPEGH6</strain>
    </source>
</reference>
<evidence type="ECO:0000256" key="10">
    <source>
        <dbReference type="SAM" id="SignalP"/>
    </source>
</evidence>
<evidence type="ECO:0000256" key="5">
    <source>
        <dbReference type="ARBA" id="ARBA00023077"/>
    </source>
</evidence>
<dbReference type="EMBL" id="AP019736">
    <property type="protein sequence ID" value="BBL06440.1"/>
    <property type="molecule type" value="Genomic_DNA"/>
</dbReference>
<evidence type="ECO:0000256" key="6">
    <source>
        <dbReference type="ARBA" id="ARBA00023136"/>
    </source>
</evidence>
<dbReference type="NCBIfam" id="TIGR04057">
    <property type="entry name" value="SusC_RagA_signa"/>
    <property type="match status" value="1"/>
</dbReference>
<dbReference type="InterPro" id="IPR000531">
    <property type="entry name" value="Beta-barrel_TonB"/>
</dbReference>
<dbReference type="Pfam" id="PF13715">
    <property type="entry name" value="CarbopepD_reg_2"/>
    <property type="match status" value="1"/>
</dbReference>
<keyword evidence="3 8" id="KW-1134">Transmembrane beta strand</keyword>
<dbReference type="KEGG" id="ada:A5CPEGH6_10780"/>
<dbReference type="Pfam" id="PF07715">
    <property type="entry name" value="Plug"/>
    <property type="match status" value="1"/>
</dbReference>
<gene>
    <name evidence="13" type="ORF">A5CPEGH6_10780</name>
</gene>
<dbReference type="SUPFAM" id="SSF56935">
    <property type="entry name" value="Porins"/>
    <property type="match status" value="1"/>
</dbReference>
<dbReference type="GeneID" id="98673056"/>
<evidence type="ECO:0000256" key="2">
    <source>
        <dbReference type="ARBA" id="ARBA00022448"/>
    </source>
</evidence>
<evidence type="ECO:0000256" key="8">
    <source>
        <dbReference type="PROSITE-ProRule" id="PRU01360"/>
    </source>
</evidence>
<dbReference type="OrthoDB" id="9768177at2"/>
<keyword evidence="14" id="KW-1185">Reference proteome</keyword>
<name>A0A4Y1WZS7_9BACT</name>
<dbReference type="Gene3D" id="2.170.130.10">
    <property type="entry name" value="TonB-dependent receptor, plug domain"/>
    <property type="match status" value="1"/>
</dbReference>
<comment type="similarity">
    <text evidence="8 9">Belongs to the TonB-dependent receptor family.</text>
</comment>
<dbReference type="SUPFAM" id="SSF49464">
    <property type="entry name" value="Carboxypeptidase regulatory domain-like"/>
    <property type="match status" value="1"/>
</dbReference>
<dbReference type="InterPro" id="IPR039426">
    <property type="entry name" value="TonB-dep_rcpt-like"/>
</dbReference>
<keyword evidence="7 8" id="KW-0998">Cell outer membrane</keyword>
<evidence type="ECO:0000256" key="1">
    <source>
        <dbReference type="ARBA" id="ARBA00004571"/>
    </source>
</evidence>
<feature type="domain" description="TonB-dependent receptor plug" evidence="12">
    <location>
        <begin position="111"/>
        <end position="218"/>
    </location>
</feature>
<evidence type="ECO:0000259" key="11">
    <source>
        <dbReference type="Pfam" id="PF00593"/>
    </source>
</evidence>
<keyword evidence="2 8" id="KW-0813">Transport</keyword>
<keyword evidence="5 9" id="KW-0798">TonB box</keyword>
<evidence type="ECO:0000313" key="14">
    <source>
        <dbReference type="Proteomes" id="UP000319374"/>
    </source>
</evidence>
<dbReference type="InterPro" id="IPR023996">
    <property type="entry name" value="TonB-dep_OMP_SusC/RagA"/>
</dbReference>
<evidence type="ECO:0000259" key="12">
    <source>
        <dbReference type="Pfam" id="PF07715"/>
    </source>
</evidence>
<organism evidence="13 14">
    <name type="scientific">Alistipes dispar</name>
    <dbReference type="NCBI Taxonomy" id="2585119"/>
    <lineage>
        <taxon>Bacteria</taxon>
        <taxon>Pseudomonadati</taxon>
        <taxon>Bacteroidota</taxon>
        <taxon>Bacteroidia</taxon>
        <taxon>Bacteroidales</taxon>
        <taxon>Rikenellaceae</taxon>
        <taxon>Alistipes</taxon>
    </lineage>
</organism>
<dbReference type="Proteomes" id="UP000319374">
    <property type="component" value="Chromosome"/>
</dbReference>
<feature type="chain" id="PRO_5021470947" evidence="10">
    <location>
        <begin position="20"/>
        <end position="978"/>
    </location>
</feature>
<comment type="subcellular location">
    <subcellularLocation>
        <location evidence="1 8">Cell outer membrane</location>
        <topology evidence="1 8">Multi-pass membrane protein</topology>
    </subcellularLocation>
</comment>
<keyword evidence="10" id="KW-0732">Signal</keyword>
<dbReference type="InterPro" id="IPR036942">
    <property type="entry name" value="Beta-barrel_TonB_sf"/>
</dbReference>
<dbReference type="RefSeq" id="WP_141428261.1">
    <property type="nucleotide sequence ID" value="NZ_AP019736.1"/>
</dbReference>
<dbReference type="InterPro" id="IPR012910">
    <property type="entry name" value="Plug_dom"/>
</dbReference>